<evidence type="ECO:0000313" key="2">
    <source>
        <dbReference type="EMBL" id="XBP92781.1"/>
    </source>
</evidence>
<reference evidence="3" key="2">
    <citation type="submission" date="2024-06" db="EMBL/GenBank/DDBJ databases">
        <title>Micromonospora mangrovi CCTCC AA 2012012 genome sequences.</title>
        <authorList>
            <person name="Gao J."/>
        </authorList>
    </citation>
    <scope>NUCLEOTIDE SEQUENCE</scope>
    <source>
        <strain evidence="3">CCTCC AA 2012012</strain>
    </source>
</reference>
<dbReference type="AlphaFoldDB" id="A0AAU8HC49"/>
<dbReference type="RefSeq" id="WP_350932387.1">
    <property type="nucleotide sequence ID" value="NZ_CP157762.1"/>
</dbReference>
<accession>A0AAU8HC49</accession>
<feature type="transmembrane region" description="Helical" evidence="1">
    <location>
        <begin position="46"/>
        <end position="64"/>
    </location>
</feature>
<keyword evidence="1" id="KW-0472">Membrane</keyword>
<reference evidence="2" key="1">
    <citation type="submission" date="2024-01" db="EMBL/GenBank/DDBJ databases">
        <title>The genome sequence of Micromonospora mangrovi CCTCC AA 2012012.</title>
        <authorList>
            <person name="Gao J."/>
        </authorList>
    </citation>
    <scope>NUCLEOTIDE SEQUENCE</scope>
    <source>
        <strain evidence="2">CCTCC AA 2012012</strain>
    </source>
</reference>
<feature type="transmembrane region" description="Helical" evidence="1">
    <location>
        <begin position="20"/>
        <end position="39"/>
    </location>
</feature>
<organism evidence="3">
    <name type="scientific">Micromonospora sp. CCTCC AA 2012012</name>
    <dbReference type="NCBI Taxonomy" id="3111921"/>
    <lineage>
        <taxon>Bacteria</taxon>
        <taxon>Bacillati</taxon>
        <taxon>Actinomycetota</taxon>
        <taxon>Actinomycetes</taxon>
        <taxon>Micromonosporales</taxon>
        <taxon>Micromonosporaceae</taxon>
        <taxon>Micromonospora</taxon>
    </lineage>
</organism>
<evidence type="ECO:0000313" key="3">
    <source>
        <dbReference type="EMBL" id="XCH73478.1"/>
    </source>
</evidence>
<proteinExistence type="predicted"/>
<keyword evidence="1" id="KW-0812">Transmembrane</keyword>
<protein>
    <submittedName>
        <fullName evidence="3">Uncharacterized protein</fullName>
    </submittedName>
</protein>
<sequence>MEQYSEDLWNLQNMRPRRPITVRNFVIAVATAAASYLVYRRTGDELLTLASLPIIQGFLCYWLAQ</sequence>
<dbReference type="EMBL" id="CP159342">
    <property type="protein sequence ID" value="XCH73478.1"/>
    <property type="molecule type" value="Genomic_DNA"/>
</dbReference>
<gene>
    <name evidence="3" type="ORF">ABUL08_24845</name>
    <name evidence="2" type="ORF">VK199_24765</name>
</gene>
<evidence type="ECO:0000256" key="1">
    <source>
        <dbReference type="SAM" id="Phobius"/>
    </source>
</evidence>
<name>A0AAU8HC49_9ACTN</name>
<keyword evidence="1" id="KW-1133">Transmembrane helix</keyword>
<dbReference type="EMBL" id="CP157762">
    <property type="protein sequence ID" value="XBP92781.1"/>
    <property type="molecule type" value="Genomic_DNA"/>
</dbReference>